<evidence type="ECO:0000313" key="2">
    <source>
        <dbReference type="EMBL" id="TKW11045.1"/>
    </source>
</evidence>
<evidence type="ECO:0000313" key="3">
    <source>
        <dbReference type="Proteomes" id="UP000298652"/>
    </source>
</evidence>
<accession>A0A4U6U8X5</accession>
<feature type="signal peptide" evidence="1">
    <location>
        <begin position="1"/>
        <end position="18"/>
    </location>
</feature>
<dbReference type="Proteomes" id="UP000298652">
    <property type="component" value="Chromosome 6"/>
</dbReference>
<keyword evidence="3" id="KW-1185">Reference proteome</keyword>
<gene>
    <name evidence="2" type="ORF">SEVIR_6G208366v2</name>
</gene>
<reference evidence="2" key="1">
    <citation type="submission" date="2019-03" db="EMBL/GenBank/DDBJ databases">
        <title>WGS assembly of Setaria viridis.</title>
        <authorList>
            <person name="Huang P."/>
            <person name="Jenkins J."/>
            <person name="Grimwood J."/>
            <person name="Barry K."/>
            <person name="Healey A."/>
            <person name="Mamidi S."/>
            <person name="Sreedasyam A."/>
            <person name="Shu S."/>
            <person name="Feldman M."/>
            <person name="Wu J."/>
            <person name="Yu Y."/>
            <person name="Chen C."/>
            <person name="Johnson J."/>
            <person name="Rokhsar D."/>
            <person name="Baxter I."/>
            <person name="Schmutz J."/>
            <person name="Brutnell T."/>
            <person name="Kellogg E."/>
        </authorList>
    </citation>
    <scope>NUCLEOTIDE SEQUENCE [LARGE SCALE GENOMIC DNA]</scope>
</reference>
<dbReference type="Gramene" id="TKW11045">
    <property type="protein sequence ID" value="TKW11045"/>
    <property type="gene ID" value="SEVIR_6G208366v2"/>
</dbReference>
<proteinExistence type="predicted"/>
<sequence length="33" mass="3976">MDSYLLLLLLSSLQPTMKYTYSPDYDWSFLKIE</sequence>
<dbReference type="EMBL" id="CM016557">
    <property type="protein sequence ID" value="TKW11045.1"/>
    <property type="molecule type" value="Genomic_DNA"/>
</dbReference>
<dbReference type="AlphaFoldDB" id="A0A4U6U8X5"/>
<organism evidence="2 3">
    <name type="scientific">Setaria viridis</name>
    <name type="common">Green bristlegrass</name>
    <name type="synonym">Setaria italica subsp. viridis</name>
    <dbReference type="NCBI Taxonomy" id="4556"/>
    <lineage>
        <taxon>Eukaryota</taxon>
        <taxon>Viridiplantae</taxon>
        <taxon>Streptophyta</taxon>
        <taxon>Embryophyta</taxon>
        <taxon>Tracheophyta</taxon>
        <taxon>Spermatophyta</taxon>
        <taxon>Magnoliopsida</taxon>
        <taxon>Liliopsida</taxon>
        <taxon>Poales</taxon>
        <taxon>Poaceae</taxon>
        <taxon>PACMAD clade</taxon>
        <taxon>Panicoideae</taxon>
        <taxon>Panicodae</taxon>
        <taxon>Paniceae</taxon>
        <taxon>Cenchrinae</taxon>
        <taxon>Setaria</taxon>
    </lineage>
</organism>
<keyword evidence="1" id="KW-0732">Signal</keyword>
<evidence type="ECO:0000256" key="1">
    <source>
        <dbReference type="SAM" id="SignalP"/>
    </source>
</evidence>
<protein>
    <submittedName>
        <fullName evidence="2">Uncharacterized protein</fullName>
    </submittedName>
</protein>
<feature type="chain" id="PRO_5020883679" evidence="1">
    <location>
        <begin position="19"/>
        <end position="33"/>
    </location>
</feature>
<name>A0A4U6U8X5_SETVI</name>